<organism evidence="2 3">
    <name type="scientific">Craurococcus roseus</name>
    <dbReference type="NCBI Taxonomy" id="77585"/>
    <lineage>
        <taxon>Bacteria</taxon>
        <taxon>Pseudomonadati</taxon>
        <taxon>Pseudomonadota</taxon>
        <taxon>Alphaproteobacteria</taxon>
        <taxon>Acetobacterales</taxon>
        <taxon>Acetobacteraceae</taxon>
        <taxon>Craurococcus</taxon>
    </lineage>
</organism>
<sequence>MTSDEAGGKPVEGGWTPEEKGQGSPGGAGGGSPGDAGEPKSKGRPTDDRAKMEEAAAETQKESGEGQPS</sequence>
<dbReference type="RefSeq" id="WP_343895122.1">
    <property type="nucleotide sequence ID" value="NZ_BAAAFZ010000023.1"/>
</dbReference>
<accession>A0ABN1F3P0</accession>
<feature type="compositionally biased region" description="Basic and acidic residues" evidence="1">
    <location>
        <begin position="37"/>
        <end position="69"/>
    </location>
</feature>
<evidence type="ECO:0000256" key="1">
    <source>
        <dbReference type="SAM" id="MobiDB-lite"/>
    </source>
</evidence>
<protein>
    <submittedName>
        <fullName evidence="2">Uncharacterized protein</fullName>
    </submittedName>
</protein>
<dbReference type="Proteomes" id="UP001501588">
    <property type="component" value="Unassembled WGS sequence"/>
</dbReference>
<proteinExistence type="predicted"/>
<comment type="caution">
    <text evidence="2">The sequence shown here is derived from an EMBL/GenBank/DDBJ whole genome shotgun (WGS) entry which is preliminary data.</text>
</comment>
<keyword evidence="3" id="KW-1185">Reference proteome</keyword>
<reference evidence="3" key="1">
    <citation type="journal article" date="2019" name="Int. J. Syst. Evol. Microbiol.">
        <title>The Global Catalogue of Microorganisms (GCM) 10K type strain sequencing project: providing services to taxonomists for standard genome sequencing and annotation.</title>
        <authorList>
            <consortium name="The Broad Institute Genomics Platform"/>
            <consortium name="The Broad Institute Genome Sequencing Center for Infectious Disease"/>
            <person name="Wu L."/>
            <person name="Ma J."/>
        </authorList>
    </citation>
    <scope>NUCLEOTIDE SEQUENCE [LARGE SCALE GENOMIC DNA]</scope>
    <source>
        <strain evidence="3">JCM 9933</strain>
    </source>
</reference>
<name>A0ABN1F3P0_9PROT</name>
<feature type="region of interest" description="Disordered" evidence="1">
    <location>
        <begin position="1"/>
        <end position="69"/>
    </location>
</feature>
<feature type="compositionally biased region" description="Gly residues" evidence="1">
    <location>
        <begin position="23"/>
        <end position="34"/>
    </location>
</feature>
<evidence type="ECO:0000313" key="3">
    <source>
        <dbReference type="Proteomes" id="UP001501588"/>
    </source>
</evidence>
<gene>
    <name evidence="2" type="ORF">GCM10009416_20050</name>
</gene>
<dbReference type="EMBL" id="BAAAFZ010000023">
    <property type="protein sequence ID" value="GAA0581532.1"/>
    <property type="molecule type" value="Genomic_DNA"/>
</dbReference>
<evidence type="ECO:0000313" key="2">
    <source>
        <dbReference type="EMBL" id="GAA0581532.1"/>
    </source>
</evidence>